<evidence type="ECO:0000313" key="10">
    <source>
        <dbReference type="Proteomes" id="UP000664658"/>
    </source>
</evidence>
<comment type="caution">
    <text evidence="9">The sequence shown here is derived from an EMBL/GenBank/DDBJ whole genome shotgun (WGS) entry which is preliminary data.</text>
</comment>
<dbReference type="GO" id="GO:0051082">
    <property type="term" value="F:unfolded protein binding"/>
    <property type="evidence" value="ECO:0007669"/>
    <property type="project" value="UniProtKB-UniRule"/>
</dbReference>
<dbReference type="Proteomes" id="UP000664658">
    <property type="component" value="Unassembled WGS sequence"/>
</dbReference>
<dbReference type="Gene3D" id="3.10.50.40">
    <property type="match status" value="2"/>
</dbReference>
<dbReference type="GO" id="GO:0006457">
    <property type="term" value="P:protein folding"/>
    <property type="evidence" value="ECO:0007669"/>
    <property type="project" value="UniProtKB-UniRule"/>
</dbReference>
<gene>
    <name evidence="7 9" type="primary">surA</name>
    <name evidence="9" type="ORF">J2R62_06365</name>
</gene>
<dbReference type="Pfam" id="PF09312">
    <property type="entry name" value="SurA_N"/>
    <property type="match status" value="1"/>
</dbReference>
<dbReference type="InterPro" id="IPR050280">
    <property type="entry name" value="OMP_Chaperone_SurA"/>
</dbReference>
<evidence type="ECO:0000256" key="1">
    <source>
        <dbReference type="ARBA" id="ARBA00022729"/>
    </source>
</evidence>
<evidence type="ECO:0000256" key="7">
    <source>
        <dbReference type="HAMAP-Rule" id="MF_01183"/>
    </source>
</evidence>
<accession>A0A8I2B5B6</accession>
<comment type="subcellular location">
    <subcellularLocation>
        <location evidence="7">Periplasm</location>
    </subcellularLocation>
    <text evidence="7">Is capable of associating with the outer membrane.</text>
</comment>
<protein>
    <recommendedName>
        <fullName evidence="7">Chaperone SurA</fullName>
    </recommendedName>
    <alternativeName>
        <fullName evidence="7">Peptidyl-prolyl cis-trans isomerase SurA</fullName>
        <shortName evidence="7">PPIase SurA</shortName>
        <ecNumber evidence="7">5.2.1.8</ecNumber>
    </alternativeName>
    <alternativeName>
        <fullName evidence="7">Rotamase SurA</fullName>
    </alternativeName>
</protein>
<evidence type="ECO:0000259" key="8">
    <source>
        <dbReference type="PROSITE" id="PS50198"/>
    </source>
</evidence>
<dbReference type="AlphaFoldDB" id="A0A8I2B5B6"/>
<evidence type="ECO:0000256" key="4">
    <source>
        <dbReference type="ARBA" id="ARBA00023110"/>
    </source>
</evidence>
<keyword evidence="5 7" id="KW-0143">Chaperone</keyword>
<proteinExistence type="inferred from homology"/>
<dbReference type="NCBIfam" id="NF008038">
    <property type="entry name" value="PRK10770.1"/>
    <property type="match status" value="1"/>
</dbReference>
<comment type="catalytic activity">
    <reaction evidence="7">
        <text>[protein]-peptidylproline (omega=180) = [protein]-peptidylproline (omega=0)</text>
        <dbReference type="Rhea" id="RHEA:16237"/>
        <dbReference type="Rhea" id="RHEA-COMP:10747"/>
        <dbReference type="Rhea" id="RHEA-COMP:10748"/>
        <dbReference type="ChEBI" id="CHEBI:83833"/>
        <dbReference type="ChEBI" id="CHEBI:83834"/>
        <dbReference type="EC" id="5.2.1.8"/>
    </reaction>
</comment>
<evidence type="ECO:0000256" key="6">
    <source>
        <dbReference type="ARBA" id="ARBA00023235"/>
    </source>
</evidence>
<evidence type="ECO:0000256" key="3">
    <source>
        <dbReference type="ARBA" id="ARBA00022764"/>
    </source>
</evidence>
<dbReference type="GO" id="GO:0042277">
    <property type="term" value="F:peptide binding"/>
    <property type="evidence" value="ECO:0007669"/>
    <property type="project" value="InterPro"/>
</dbReference>
<dbReference type="InterPro" id="IPR015391">
    <property type="entry name" value="SurA_N"/>
</dbReference>
<dbReference type="InterPro" id="IPR027304">
    <property type="entry name" value="Trigger_fact/SurA_dom_sf"/>
</dbReference>
<dbReference type="RefSeq" id="WP_207541839.1">
    <property type="nucleotide sequence ID" value="NZ_JAFNAA010000005.1"/>
</dbReference>
<dbReference type="InterPro" id="IPR023058">
    <property type="entry name" value="PPIase_PpiC_CS"/>
</dbReference>
<dbReference type="EC" id="5.2.1.8" evidence="7"/>
<dbReference type="EMBL" id="JAFNAA010000005">
    <property type="protein sequence ID" value="MBO1107847.1"/>
    <property type="molecule type" value="Genomic_DNA"/>
</dbReference>
<evidence type="ECO:0000256" key="2">
    <source>
        <dbReference type="ARBA" id="ARBA00022737"/>
    </source>
</evidence>
<dbReference type="SUPFAM" id="SSF54534">
    <property type="entry name" value="FKBP-like"/>
    <property type="match status" value="2"/>
</dbReference>
<dbReference type="PROSITE" id="PS50198">
    <property type="entry name" value="PPIC_PPIASE_2"/>
    <property type="match status" value="2"/>
</dbReference>
<sequence length="433" mass="47677" precursor="true">MKNWKTWLSLLAIVSTNAVAAPQSLDQVAAIVNNGVVLQSEVNNLVHSVKLNAQQAGQQLPDAEALRHQALDKLILDQIQLQLATKMGITVSDADLDNAIAGIAAQNKMSPAQLQQALKAQGINYADYREQIRKEMLATEARNSQVRSRINILPQEVDNLAKQISSQAQKGEEINLSHIQIALPENPTQDEVDAARQRAEQLVKELKQGADFSKLAIANSSGPRALEGGNLGWVRPQAIPSIFAEKVAGAQRGQVIGPFRTGVGFHILKVNELRGSEQSVKATEVHARHILLKTSVVQDDAQARAKLLQLRNDILNKKIDFAAAAREYSQDPGSAAQGGDLGWTTPDVFVPQFRNELDSLKPGQISQPFQSPFGWHIVQLLDTKQVDRTDAALKDRAYRMLFNMKFAEEMPVWLQEQRAAAYVKIVDPQDDAH</sequence>
<evidence type="ECO:0000313" key="9">
    <source>
        <dbReference type="EMBL" id="MBO1107847.1"/>
    </source>
</evidence>
<comment type="domain">
    <text evidence="7">The PPIase activity resides only in the second parvulin domain. The N-terminal region and the C-terminal tail are necessary and sufficient for the chaperone activity of SurA. The PPIase activity is dispensable for SurA to function as a chaperone. The N-terminal region and the C-terminal tail are also required for porin recognition.</text>
</comment>
<keyword evidence="4 7" id="KW-0697">Rotamase</keyword>
<feature type="domain" description="PpiC" evidence="8">
    <location>
        <begin position="171"/>
        <end position="272"/>
    </location>
</feature>
<keyword evidence="2 7" id="KW-0677">Repeat</keyword>
<keyword evidence="6 7" id="KW-0413">Isomerase</keyword>
<evidence type="ECO:0000256" key="5">
    <source>
        <dbReference type="ARBA" id="ARBA00023186"/>
    </source>
</evidence>
<dbReference type="Gene3D" id="1.10.4030.10">
    <property type="entry name" value="Porin chaperone SurA, peptide-binding domain"/>
    <property type="match status" value="2"/>
</dbReference>
<dbReference type="SUPFAM" id="SSF109998">
    <property type="entry name" value="Triger factor/SurA peptide-binding domain-like"/>
    <property type="match status" value="1"/>
</dbReference>
<dbReference type="HAMAP" id="MF_01183">
    <property type="entry name" value="Chaperone_SurA"/>
    <property type="match status" value="1"/>
</dbReference>
<dbReference type="GO" id="GO:0043165">
    <property type="term" value="P:Gram-negative-bacterium-type cell outer membrane assembly"/>
    <property type="evidence" value="ECO:0007669"/>
    <property type="project" value="InterPro"/>
</dbReference>
<feature type="domain" description="PpiC" evidence="8">
    <location>
        <begin position="282"/>
        <end position="382"/>
    </location>
</feature>
<feature type="chain" id="PRO_5035028192" description="Chaperone SurA" evidence="7">
    <location>
        <begin position="21"/>
        <end position="433"/>
    </location>
</feature>
<feature type="signal peptide" evidence="7">
    <location>
        <begin position="1"/>
        <end position="20"/>
    </location>
</feature>
<comment type="function">
    <text evidence="7">Chaperone involved in the correct folding and assembly of outer membrane proteins. Recognizes specific patterns of aromatic residues and the orientation of their side chains, which are found more frequently in integral outer membrane proteins. May act in both early periplasmic and late outer membrane-associated steps of protein maturation.</text>
</comment>
<organism evidence="9 10">
    <name type="scientific">Plesiomonas shigelloides</name>
    <name type="common">Aeromonas shigelloides</name>
    <dbReference type="NCBI Taxonomy" id="703"/>
    <lineage>
        <taxon>Bacteria</taxon>
        <taxon>Pseudomonadati</taxon>
        <taxon>Pseudomonadota</taxon>
        <taxon>Gammaproteobacteria</taxon>
        <taxon>Enterobacterales</taxon>
        <taxon>Enterobacteriaceae</taxon>
        <taxon>Plesiomonas</taxon>
    </lineage>
</organism>
<dbReference type="GO" id="GO:0050821">
    <property type="term" value="P:protein stabilization"/>
    <property type="evidence" value="ECO:0007669"/>
    <property type="project" value="InterPro"/>
</dbReference>
<keyword evidence="1 7" id="KW-0732">Signal</keyword>
<dbReference type="InterPro" id="IPR000297">
    <property type="entry name" value="PPIase_PpiC"/>
</dbReference>
<dbReference type="GO" id="GO:0030288">
    <property type="term" value="C:outer membrane-bounded periplasmic space"/>
    <property type="evidence" value="ECO:0007669"/>
    <property type="project" value="InterPro"/>
</dbReference>
<dbReference type="PANTHER" id="PTHR47637">
    <property type="entry name" value="CHAPERONE SURA"/>
    <property type="match status" value="1"/>
</dbReference>
<dbReference type="InterPro" id="IPR023034">
    <property type="entry name" value="PPIase_SurA"/>
</dbReference>
<keyword evidence="3 7" id="KW-0574">Periplasm</keyword>
<dbReference type="InterPro" id="IPR046357">
    <property type="entry name" value="PPIase_dom_sf"/>
</dbReference>
<name>A0A8I2B5B6_PLESH</name>
<reference evidence="9" key="1">
    <citation type="submission" date="2021-03" db="EMBL/GenBank/DDBJ databases">
        <title>Plesiomonas shigelloides zfcc0051, isolated from zebrafish feces.</title>
        <authorList>
            <person name="Vanderhoek Z."/>
            <person name="Gaulke C."/>
        </authorList>
    </citation>
    <scope>NUCLEOTIDE SEQUENCE</scope>
    <source>
        <strain evidence="9">Zfcc0051</strain>
    </source>
</reference>
<dbReference type="Pfam" id="PF00639">
    <property type="entry name" value="Rotamase"/>
    <property type="match status" value="2"/>
</dbReference>
<dbReference type="PANTHER" id="PTHR47637:SF1">
    <property type="entry name" value="CHAPERONE SURA"/>
    <property type="match status" value="1"/>
</dbReference>
<dbReference type="PROSITE" id="PS01096">
    <property type="entry name" value="PPIC_PPIASE_1"/>
    <property type="match status" value="1"/>
</dbReference>
<dbReference type="GO" id="GO:0003755">
    <property type="term" value="F:peptidyl-prolyl cis-trans isomerase activity"/>
    <property type="evidence" value="ECO:0007669"/>
    <property type="project" value="UniProtKB-UniRule"/>
</dbReference>